<dbReference type="InterPro" id="IPR000524">
    <property type="entry name" value="Tscrpt_reg_HTH_GntR"/>
</dbReference>
<keyword evidence="3" id="KW-0804">Transcription</keyword>
<dbReference type="Pfam" id="PF00392">
    <property type="entry name" value="GntR"/>
    <property type="match status" value="1"/>
</dbReference>
<dbReference type="Proteomes" id="UP001198630">
    <property type="component" value="Unassembled WGS sequence"/>
</dbReference>
<protein>
    <submittedName>
        <fullName evidence="6">FCD domain-containing protein</fullName>
    </submittedName>
</protein>
<accession>A0AAW4XK17</accession>
<dbReference type="GO" id="GO:0003677">
    <property type="term" value="F:DNA binding"/>
    <property type="evidence" value="ECO:0007669"/>
    <property type="project" value="UniProtKB-KW"/>
</dbReference>
<evidence type="ECO:0000256" key="3">
    <source>
        <dbReference type="ARBA" id="ARBA00023163"/>
    </source>
</evidence>
<keyword evidence="1" id="KW-0805">Transcription regulation</keyword>
<dbReference type="Gene3D" id="1.20.120.530">
    <property type="entry name" value="GntR ligand-binding domain-like"/>
    <property type="match status" value="1"/>
</dbReference>
<dbReference type="EMBL" id="JAJNCO010000012">
    <property type="protein sequence ID" value="MCD2113510.1"/>
    <property type="molecule type" value="Genomic_DNA"/>
</dbReference>
<name>A0AAW4XK17_RHORH</name>
<proteinExistence type="predicted"/>
<dbReference type="InterPro" id="IPR011711">
    <property type="entry name" value="GntR_C"/>
</dbReference>
<dbReference type="Pfam" id="PF07729">
    <property type="entry name" value="FCD"/>
    <property type="match status" value="1"/>
</dbReference>
<feature type="region of interest" description="Disordered" evidence="4">
    <location>
        <begin position="1"/>
        <end position="33"/>
    </location>
</feature>
<dbReference type="Gene3D" id="1.10.10.10">
    <property type="entry name" value="Winged helix-like DNA-binding domain superfamily/Winged helix DNA-binding domain"/>
    <property type="match status" value="1"/>
</dbReference>
<dbReference type="InterPro" id="IPR036390">
    <property type="entry name" value="WH_DNA-bd_sf"/>
</dbReference>
<dbReference type="GO" id="GO:0003700">
    <property type="term" value="F:DNA-binding transcription factor activity"/>
    <property type="evidence" value="ECO:0007669"/>
    <property type="project" value="InterPro"/>
</dbReference>
<reference evidence="6" key="1">
    <citation type="submission" date="2021-11" db="EMBL/GenBank/DDBJ databases">
        <title>Development of a sustainable strategy for remediation of hydrocarbon-contaminated territories based on the waste exchange concept.</title>
        <authorList>
            <person name="Elkin A."/>
        </authorList>
    </citation>
    <scope>NUCLEOTIDE SEQUENCE</scope>
    <source>
        <strain evidence="6">IEGM 757</strain>
    </source>
</reference>
<evidence type="ECO:0000256" key="2">
    <source>
        <dbReference type="ARBA" id="ARBA00023125"/>
    </source>
</evidence>
<sequence length="263" mass="28785">MPAEEANKPTTRKPVRSESSPVPSLRRPQKMSEYTARQVVADIVESGLGAGDRLPAVASMAEHYGVGYASVREALRMLESIGLIKVRPGPNGGPVVNDRDGAEFSSVIRLYCQIMGVTYRHIIGARQALEPILVRELATDSAPEVRRALLDITSRNPEPGAIFRAQAHEFHDLIASYSVANPVLSLFARAVCQIYREFIRAEGPSTEPADRPEILAEHRAIAEAVAAGDGTRAEELMVKHMADLAEYVETHYAMALDSVIEWV</sequence>
<dbReference type="PROSITE" id="PS50949">
    <property type="entry name" value="HTH_GNTR"/>
    <property type="match status" value="1"/>
</dbReference>
<evidence type="ECO:0000313" key="7">
    <source>
        <dbReference type="Proteomes" id="UP001198630"/>
    </source>
</evidence>
<evidence type="ECO:0000313" key="6">
    <source>
        <dbReference type="EMBL" id="MCD2113510.1"/>
    </source>
</evidence>
<dbReference type="RefSeq" id="WP_120280796.1">
    <property type="nucleotide sequence ID" value="NZ_JAJNCO010000012.1"/>
</dbReference>
<evidence type="ECO:0000256" key="4">
    <source>
        <dbReference type="SAM" id="MobiDB-lite"/>
    </source>
</evidence>
<dbReference type="SMART" id="SM00345">
    <property type="entry name" value="HTH_GNTR"/>
    <property type="match status" value="1"/>
</dbReference>
<dbReference type="PANTHER" id="PTHR43537:SF24">
    <property type="entry name" value="GLUCONATE OPERON TRANSCRIPTIONAL REPRESSOR"/>
    <property type="match status" value="1"/>
</dbReference>
<dbReference type="PANTHER" id="PTHR43537">
    <property type="entry name" value="TRANSCRIPTIONAL REGULATOR, GNTR FAMILY"/>
    <property type="match status" value="1"/>
</dbReference>
<gene>
    <name evidence="6" type="ORF">LQ384_20575</name>
</gene>
<organism evidence="6 7">
    <name type="scientific">Rhodococcus rhodochrous</name>
    <dbReference type="NCBI Taxonomy" id="1829"/>
    <lineage>
        <taxon>Bacteria</taxon>
        <taxon>Bacillati</taxon>
        <taxon>Actinomycetota</taxon>
        <taxon>Actinomycetes</taxon>
        <taxon>Mycobacteriales</taxon>
        <taxon>Nocardiaceae</taxon>
        <taxon>Rhodococcus</taxon>
    </lineage>
</organism>
<feature type="domain" description="HTH gntR-type" evidence="5">
    <location>
        <begin position="29"/>
        <end position="99"/>
    </location>
</feature>
<dbReference type="SMART" id="SM00895">
    <property type="entry name" value="FCD"/>
    <property type="match status" value="1"/>
</dbReference>
<dbReference type="SUPFAM" id="SSF46785">
    <property type="entry name" value="Winged helix' DNA-binding domain"/>
    <property type="match status" value="1"/>
</dbReference>
<keyword evidence="2" id="KW-0238">DNA-binding</keyword>
<dbReference type="InterPro" id="IPR008920">
    <property type="entry name" value="TF_FadR/GntR_C"/>
</dbReference>
<dbReference type="InterPro" id="IPR036388">
    <property type="entry name" value="WH-like_DNA-bd_sf"/>
</dbReference>
<dbReference type="AlphaFoldDB" id="A0AAW4XK17"/>
<evidence type="ECO:0000256" key="1">
    <source>
        <dbReference type="ARBA" id="ARBA00023015"/>
    </source>
</evidence>
<comment type="caution">
    <text evidence="6">The sequence shown here is derived from an EMBL/GenBank/DDBJ whole genome shotgun (WGS) entry which is preliminary data.</text>
</comment>
<dbReference type="SUPFAM" id="SSF48008">
    <property type="entry name" value="GntR ligand-binding domain-like"/>
    <property type="match status" value="1"/>
</dbReference>
<evidence type="ECO:0000259" key="5">
    <source>
        <dbReference type="PROSITE" id="PS50949"/>
    </source>
</evidence>